<gene>
    <name evidence="2" type="ORF">RSO01_03490</name>
</gene>
<reference evidence="2 3" key="1">
    <citation type="submission" date="2019-07" db="EMBL/GenBank/DDBJ databases">
        <title>Whole genome shotgun sequence of Reyranella soli NBRC 108950.</title>
        <authorList>
            <person name="Hosoyama A."/>
            <person name="Uohara A."/>
            <person name="Ohji S."/>
            <person name="Ichikawa N."/>
        </authorList>
    </citation>
    <scope>NUCLEOTIDE SEQUENCE [LARGE SCALE GENOMIC DNA]</scope>
    <source>
        <strain evidence="2 3">NBRC 108950</strain>
    </source>
</reference>
<dbReference type="PANTHER" id="PTHR42928">
    <property type="entry name" value="TRICARBOXYLATE-BINDING PROTEIN"/>
    <property type="match status" value="1"/>
</dbReference>
<dbReference type="PANTHER" id="PTHR42928:SF5">
    <property type="entry name" value="BLR1237 PROTEIN"/>
    <property type="match status" value="1"/>
</dbReference>
<accession>A0A512N2K9</accession>
<keyword evidence="3" id="KW-1185">Reference proteome</keyword>
<dbReference type="Gene3D" id="3.40.190.150">
    <property type="entry name" value="Bordetella uptake gene, domain 1"/>
    <property type="match status" value="1"/>
</dbReference>
<dbReference type="EMBL" id="BKAJ01000004">
    <property type="protein sequence ID" value="GEP53183.1"/>
    <property type="molecule type" value="Genomic_DNA"/>
</dbReference>
<proteinExistence type="inferred from homology"/>
<dbReference type="Gene3D" id="3.40.190.10">
    <property type="entry name" value="Periplasmic binding protein-like II"/>
    <property type="match status" value="1"/>
</dbReference>
<evidence type="ECO:0000313" key="2">
    <source>
        <dbReference type="EMBL" id="GEP53183.1"/>
    </source>
</evidence>
<dbReference type="SUPFAM" id="SSF53850">
    <property type="entry name" value="Periplasmic binding protein-like II"/>
    <property type="match status" value="1"/>
</dbReference>
<dbReference type="CDD" id="cd07012">
    <property type="entry name" value="PBP2_Bug_TTT"/>
    <property type="match status" value="1"/>
</dbReference>
<evidence type="ECO:0008006" key="4">
    <source>
        <dbReference type="Google" id="ProtNLM"/>
    </source>
</evidence>
<evidence type="ECO:0000313" key="3">
    <source>
        <dbReference type="Proteomes" id="UP000321058"/>
    </source>
</evidence>
<evidence type="ECO:0000256" key="1">
    <source>
        <dbReference type="ARBA" id="ARBA00006987"/>
    </source>
</evidence>
<protein>
    <recommendedName>
        <fullName evidence="4">ABC transporter substrate-binding protein</fullName>
    </recommendedName>
</protein>
<dbReference type="Proteomes" id="UP000321058">
    <property type="component" value="Unassembled WGS sequence"/>
</dbReference>
<comment type="similarity">
    <text evidence="1">Belongs to the UPF0065 (bug) family.</text>
</comment>
<name>A0A512N2K9_9HYPH</name>
<dbReference type="Pfam" id="PF03401">
    <property type="entry name" value="TctC"/>
    <property type="match status" value="1"/>
</dbReference>
<sequence>MTASLAFAGTAAAQAPWPNRALKLIVTFPPGGASDAAARVVAGPLSDKLGQTVIVDNKPGGGTTIGANFVLAAKDDYHTLMLSNSAPLSIAPYLFDKPPYDPIKDFAHVVYIGSVANAFVVRPAVPAKTMPELIAWIKGQGKPVPFGSGGQGSIGHIIGEMFKAELGLNMEHIGYRGAAPMFQDMMADQLDFAVVTLTEVLPLAKDGKLRMIALTSTQKAPSAPDVPLVTELGYPKLVAENFVGISAPAGMPADAQAKLHKAAAEVLADPKIVERLGDLGFVTKPMSPAEFTAFVANQVQSFQAPVKASGAKL</sequence>
<organism evidence="2 3">
    <name type="scientific">Reyranella soli</name>
    <dbReference type="NCBI Taxonomy" id="1230389"/>
    <lineage>
        <taxon>Bacteria</taxon>
        <taxon>Pseudomonadati</taxon>
        <taxon>Pseudomonadota</taxon>
        <taxon>Alphaproteobacteria</taxon>
        <taxon>Hyphomicrobiales</taxon>
        <taxon>Reyranellaceae</taxon>
        <taxon>Reyranella</taxon>
    </lineage>
</organism>
<dbReference type="InterPro" id="IPR042100">
    <property type="entry name" value="Bug_dom1"/>
</dbReference>
<dbReference type="PIRSF" id="PIRSF017082">
    <property type="entry name" value="YflP"/>
    <property type="match status" value="1"/>
</dbReference>
<dbReference type="InterPro" id="IPR005064">
    <property type="entry name" value="BUG"/>
</dbReference>
<comment type="caution">
    <text evidence="2">The sequence shown here is derived from an EMBL/GenBank/DDBJ whole genome shotgun (WGS) entry which is preliminary data.</text>
</comment>
<dbReference type="AlphaFoldDB" id="A0A512N2K9"/>